<protein>
    <recommendedName>
        <fullName evidence="3">ATP-binding protein</fullName>
    </recommendedName>
</protein>
<gene>
    <name evidence="1" type="ORF">ACFO60_36515</name>
</gene>
<dbReference type="EMBL" id="JBHSFP010000043">
    <property type="protein sequence ID" value="MFC4536301.1"/>
    <property type="molecule type" value="Genomic_DNA"/>
</dbReference>
<evidence type="ECO:0008006" key="3">
    <source>
        <dbReference type="Google" id="ProtNLM"/>
    </source>
</evidence>
<organism evidence="1 2">
    <name type="scientific">Sphaerisporangium dianthi</name>
    <dbReference type="NCBI Taxonomy" id="1436120"/>
    <lineage>
        <taxon>Bacteria</taxon>
        <taxon>Bacillati</taxon>
        <taxon>Actinomycetota</taxon>
        <taxon>Actinomycetes</taxon>
        <taxon>Streptosporangiales</taxon>
        <taxon>Streptosporangiaceae</taxon>
        <taxon>Sphaerisporangium</taxon>
    </lineage>
</organism>
<evidence type="ECO:0000313" key="1">
    <source>
        <dbReference type="EMBL" id="MFC4536301.1"/>
    </source>
</evidence>
<dbReference type="RefSeq" id="WP_380850497.1">
    <property type="nucleotide sequence ID" value="NZ_JBHSFP010000043.1"/>
</dbReference>
<dbReference type="Proteomes" id="UP001596004">
    <property type="component" value="Unassembled WGS sequence"/>
</dbReference>
<proteinExistence type="predicted"/>
<keyword evidence="2" id="KW-1185">Reference proteome</keyword>
<accession>A0ABV9CST0</accession>
<reference evidence="2" key="1">
    <citation type="journal article" date="2019" name="Int. J. Syst. Evol. Microbiol.">
        <title>The Global Catalogue of Microorganisms (GCM) 10K type strain sequencing project: providing services to taxonomists for standard genome sequencing and annotation.</title>
        <authorList>
            <consortium name="The Broad Institute Genomics Platform"/>
            <consortium name="The Broad Institute Genome Sequencing Center for Infectious Disease"/>
            <person name="Wu L."/>
            <person name="Ma J."/>
        </authorList>
    </citation>
    <scope>NUCLEOTIDE SEQUENCE [LARGE SCALE GENOMIC DNA]</scope>
    <source>
        <strain evidence="2">CGMCC 4.7132</strain>
    </source>
</reference>
<name>A0ABV9CST0_9ACTN</name>
<sequence length="55" mass="6016">MAFAPRTVGRPVRGRSAALGRHLLANVFEAGFEPRSEGIVLIDVPALKARFVRIE</sequence>
<comment type="caution">
    <text evidence="1">The sequence shown here is derived from an EMBL/GenBank/DDBJ whole genome shotgun (WGS) entry which is preliminary data.</text>
</comment>
<evidence type="ECO:0000313" key="2">
    <source>
        <dbReference type="Proteomes" id="UP001596004"/>
    </source>
</evidence>